<dbReference type="Gene3D" id="2.60.40.640">
    <property type="match status" value="2"/>
</dbReference>
<evidence type="ECO:0000256" key="1">
    <source>
        <dbReference type="ARBA" id="ARBA00009100"/>
    </source>
</evidence>
<dbReference type="Proteomes" id="UP001158576">
    <property type="component" value="Chromosome XSR"/>
</dbReference>
<sequence>MSFFGFGRPADVSIRLSDESTRRRVLHNVSDRKKEPLLLYYDGETIAGMVDVNLKKSNVKKVDHKGIRVEVTGQIELFNDRGNTHDFLFLVKHLAGPESLTSDRSYEFEFPNVEKPHESYHGTNVRLRYFVKATVMRGMAQPNITQELEFVVHMLSAYPNVPNPLKMEVGIEDSLHIEFEYNKSRYHLDEAIIGKISFILVRVKIKHMEIDLIRREQTGSGPSNYMEQESIGKYEIMDGGPAKGEVIPIRLFLKSFQGQPTMKEVAKKFSVRYFLNLVLVDEEDRRYFKQQEITLWRKAYLNENRIPTNQFISSQLPNGNFVNEKAEQPPVDDDKSALVASEAPEAAF</sequence>
<keyword evidence="3" id="KW-1185">Reference proteome</keyword>
<evidence type="ECO:0000313" key="2">
    <source>
        <dbReference type="EMBL" id="CAG5094443.1"/>
    </source>
</evidence>
<reference evidence="2 3" key="1">
    <citation type="submission" date="2021-04" db="EMBL/GenBank/DDBJ databases">
        <authorList>
            <person name="Bliznina A."/>
        </authorList>
    </citation>
    <scope>NUCLEOTIDE SEQUENCE [LARGE SCALE GENOMIC DNA]</scope>
</reference>
<dbReference type="PANTHER" id="PTHR12233">
    <property type="entry name" value="VACUOLAR PROTEIN SORTING 26 RELATED"/>
    <property type="match status" value="1"/>
</dbReference>
<dbReference type="InterPro" id="IPR028934">
    <property type="entry name" value="Vps26-related"/>
</dbReference>
<comment type="similarity">
    <text evidence="1">Belongs to the VPS26 family.</text>
</comment>
<proteinExistence type="inferred from homology"/>
<dbReference type="InterPro" id="IPR014752">
    <property type="entry name" value="Arrestin-like_C"/>
</dbReference>
<accession>A0ABN7S8Y3</accession>
<evidence type="ECO:0000313" key="3">
    <source>
        <dbReference type="Proteomes" id="UP001158576"/>
    </source>
</evidence>
<name>A0ABN7S8Y3_OIKDI</name>
<organism evidence="2 3">
    <name type="scientific">Oikopleura dioica</name>
    <name type="common">Tunicate</name>
    <dbReference type="NCBI Taxonomy" id="34765"/>
    <lineage>
        <taxon>Eukaryota</taxon>
        <taxon>Metazoa</taxon>
        <taxon>Chordata</taxon>
        <taxon>Tunicata</taxon>
        <taxon>Appendicularia</taxon>
        <taxon>Copelata</taxon>
        <taxon>Oikopleuridae</taxon>
        <taxon>Oikopleura</taxon>
    </lineage>
</organism>
<dbReference type="SUPFAM" id="SSF81296">
    <property type="entry name" value="E set domains"/>
    <property type="match status" value="1"/>
</dbReference>
<dbReference type="InterPro" id="IPR014756">
    <property type="entry name" value="Ig_E-set"/>
</dbReference>
<dbReference type="Pfam" id="PF03643">
    <property type="entry name" value="Vps26"/>
    <property type="match status" value="1"/>
</dbReference>
<gene>
    <name evidence="2" type="ORF">OKIOD_LOCUS5119</name>
</gene>
<dbReference type="EMBL" id="OU015569">
    <property type="protein sequence ID" value="CAG5094443.1"/>
    <property type="molecule type" value="Genomic_DNA"/>
</dbReference>
<protein>
    <submittedName>
        <fullName evidence="2">Oidioi.mRNA.OKI2018_I69.XSR.g13561.t1.cds</fullName>
    </submittedName>
</protein>